<comment type="subcellular location">
    <subcellularLocation>
        <location evidence="1 7">Cell membrane</location>
        <topology evidence="1 7">Multi-pass membrane protein</topology>
    </subcellularLocation>
</comment>
<evidence type="ECO:0000256" key="1">
    <source>
        <dbReference type="ARBA" id="ARBA00004651"/>
    </source>
</evidence>
<evidence type="ECO:0000256" key="4">
    <source>
        <dbReference type="ARBA" id="ARBA00022692"/>
    </source>
</evidence>
<feature type="transmembrane region" description="Helical" evidence="7">
    <location>
        <begin position="274"/>
        <end position="300"/>
    </location>
</feature>
<dbReference type="EMBL" id="DSID01000671">
    <property type="protein sequence ID" value="HEX71339.1"/>
    <property type="molecule type" value="Genomic_DNA"/>
</dbReference>
<dbReference type="GO" id="GO:0055085">
    <property type="term" value="P:transmembrane transport"/>
    <property type="evidence" value="ECO:0007669"/>
    <property type="project" value="InterPro"/>
</dbReference>
<dbReference type="InterPro" id="IPR035906">
    <property type="entry name" value="MetI-like_sf"/>
</dbReference>
<comment type="caution">
    <text evidence="9">The sequence shown here is derived from an EMBL/GenBank/DDBJ whole genome shotgun (WGS) entry which is preliminary data.</text>
</comment>
<keyword evidence="4 7" id="KW-0812">Transmembrane</keyword>
<feature type="transmembrane region" description="Helical" evidence="7">
    <location>
        <begin position="169"/>
        <end position="187"/>
    </location>
</feature>
<dbReference type="GO" id="GO:0005886">
    <property type="term" value="C:plasma membrane"/>
    <property type="evidence" value="ECO:0007669"/>
    <property type="project" value="UniProtKB-SubCell"/>
</dbReference>
<dbReference type="InterPro" id="IPR045621">
    <property type="entry name" value="BPD_transp_1_N"/>
</dbReference>
<accession>A0A7C3ANH0</accession>
<dbReference type="SUPFAM" id="SSF161098">
    <property type="entry name" value="MetI-like"/>
    <property type="match status" value="1"/>
</dbReference>
<organism evidence="9">
    <name type="scientific">Thermorudis sp</name>
    <dbReference type="NCBI Taxonomy" id="1969470"/>
    <lineage>
        <taxon>Bacteria</taxon>
        <taxon>Pseudomonadati</taxon>
        <taxon>Thermomicrobiota</taxon>
        <taxon>Thermomicrobia</taxon>
        <taxon>Thermomicrobia incertae sedis</taxon>
        <taxon>Thermorudis</taxon>
    </lineage>
</organism>
<keyword evidence="5 7" id="KW-1133">Transmembrane helix</keyword>
<feature type="transmembrane region" description="Helical" evidence="7">
    <location>
        <begin position="99"/>
        <end position="119"/>
    </location>
</feature>
<dbReference type="PANTHER" id="PTHR43163">
    <property type="entry name" value="DIPEPTIDE TRANSPORT SYSTEM PERMEASE PROTEIN DPPB-RELATED"/>
    <property type="match status" value="1"/>
</dbReference>
<feature type="transmembrane region" description="Helical" evidence="7">
    <location>
        <begin position="12"/>
        <end position="30"/>
    </location>
</feature>
<keyword evidence="2 7" id="KW-0813">Transport</keyword>
<comment type="similarity">
    <text evidence="7">Belongs to the binding-protein-dependent transport system permease family.</text>
</comment>
<keyword evidence="6 7" id="KW-0472">Membrane</keyword>
<dbReference type="AlphaFoldDB" id="A0A7C3ANH0"/>
<reference evidence="9" key="1">
    <citation type="journal article" date="2020" name="mSystems">
        <title>Genome- and Community-Level Interaction Insights into Carbon Utilization and Element Cycling Functions of Hydrothermarchaeota in Hydrothermal Sediment.</title>
        <authorList>
            <person name="Zhou Z."/>
            <person name="Liu Y."/>
            <person name="Xu W."/>
            <person name="Pan J."/>
            <person name="Luo Z.H."/>
            <person name="Li M."/>
        </authorList>
    </citation>
    <scope>NUCLEOTIDE SEQUENCE [LARGE SCALE GENOMIC DNA]</scope>
    <source>
        <strain evidence="9">SpSt-192</strain>
    </source>
</reference>
<feature type="transmembrane region" description="Helical" evidence="7">
    <location>
        <begin position="229"/>
        <end position="254"/>
    </location>
</feature>
<name>A0A7C3ANH0_9BACT</name>
<evidence type="ECO:0000256" key="6">
    <source>
        <dbReference type="ARBA" id="ARBA00023136"/>
    </source>
</evidence>
<gene>
    <name evidence="9" type="ORF">ENP13_08875</name>
</gene>
<keyword evidence="3" id="KW-1003">Cell membrane</keyword>
<evidence type="ECO:0000256" key="7">
    <source>
        <dbReference type="RuleBase" id="RU363032"/>
    </source>
</evidence>
<dbReference type="Gene3D" id="1.10.3720.10">
    <property type="entry name" value="MetI-like"/>
    <property type="match status" value="1"/>
</dbReference>
<proteinExistence type="inferred from homology"/>
<dbReference type="Pfam" id="PF19300">
    <property type="entry name" value="BPD_transp_1_N"/>
    <property type="match status" value="1"/>
</dbReference>
<evidence type="ECO:0000256" key="3">
    <source>
        <dbReference type="ARBA" id="ARBA00022475"/>
    </source>
</evidence>
<dbReference type="PANTHER" id="PTHR43163:SF6">
    <property type="entry name" value="DIPEPTIDE TRANSPORT SYSTEM PERMEASE PROTEIN DPPB-RELATED"/>
    <property type="match status" value="1"/>
</dbReference>
<feature type="domain" description="ABC transmembrane type-1" evidence="8">
    <location>
        <begin position="95"/>
        <end position="293"/>
    </location>
</feature>
<feature type="transmembrane region" description="Helical" evidence="7">
    <location>
        <begin position="131"/>
        <end position="157"/>
    </location>
</feature>
<dbReference type="CDD" id="cd06261">
    <property type="entry name" value="TM_PBP2"/>
    <property type="match status" value="1"/>
</dbReference>
<evidence type="ECO:0000259" key="8">
    <source>
        <dbReference type="PROSITE" id="PS50928"/>
    </source>
</evidence>
<evidence type="ECO:0000256" key="5">
    <source>
        <dbReference type="ARBA" id="ARBA00022989"/>
    </source>
</evidence>
<evidence type="ECO:0000313" key="9">
    <source>
        <dbReference type="EMBL" id="HEX71339.1"/>
    </source>
</evidence>
<dbReference type="Pfam" id="PF00528">
    <property type="entry name" value="BPD_transp_1"/>
    <property type="match status" value="1"/>
</dbReference>
<sequence>MGQYILRRIIHAFFVVLGVVTAVFVITNLTGDPVQLMLGEAATAQDIERVRRELGLDRPLYVQYLNFLSSVARGDFPESLRYRGHSALEIVLDRYPRTIVLAIAALCVSVTLAVTFGTISAVKRYSAIDNLVMLLALFGQSIPNFWLGIMLILIFAVNLGWLPSQGYELSPAYLILPTITLASPGLARLTRLTRSGMLEVLNSDYIRTARAKGLRESAVIFRHAFKNAAIPLVTVIGLDFGVLLGGAIITEQIFQWDGVGQLLVTAIYSRDFPVIQASVLIIAVSFVLINLIVDIMYTWLDPRVRLT</sequence>
<evidence type="ECO:0000256" key="2">
    <source>
        <dbReference type="ARBA" id="ARBA00022448"/>
    </source>
</evidence>
<dbReference type="PROSITE" id="PS50928">
    <property type="entry name" value="ABC_TM1"/>
    <property type="match status" value="1"/>
</dbReference>
<dbReference type="InterPro" id="IPR000515">
    <property type="entry name" value="MetI-like"/>
</dbReference>
<protein>
    <submittedName>
        <fullName evidence="9">ABC transporter permease</fullName>
    </submittedName>
</protein>